<dbReference type="EMBL" id="AYYI01000044">
    <property type="protein sequence ID" value="KRM97197.1"/>
    <property type="molecule type" value="Genomic_DNA"/>
</dbReference>
<evidence type="ECO:0000313" key="12">
    <source>
        <dbReference type="Proteomes" id="UP000051638"/>
    </source>
</evidence>
<dbReference type="OrthoDB" id="9793589at2"/>
<feature type="transmembrane region" description="Helical" evidence="9">
    <location>
        <begin position="100"/>
        <end position="120"/>
    </location>
</feature>
<evidence type="ECO:0000256" key="1">
    <source>
        <dbReference type="ARBA" id="ARBA00004141"/>
    </source>
</evidence>
<dbReference type="SUPFAM" id="SSF116726">
    <property type="entry name" value="TrkA C-terminal domain-like"/>
    <property type="match status" value="1"/>
</dbReference>
<keyword evidence="4" id="KW-0050">Antiport</keyword>
<sequence length="612" mass="67645">MAQLSLLIVLLAALMTPLVMARFKIAVVPTAVAEIIVGIVLGKSLLNVIQLTPELNQLSTLGVIILIFLSGMEIDFDLFKPHKNTAKGTASKWPPLKLASSAYASILLTAGLLGWLLHATGLFNDVLLTTILFSTIALGVVIAALTEKELLSKPFGQTILLTAVLGEIIPLLALTAYSALNGGHSASLWLVLLIFLAAIILLLRFRSIHRFFEKIDKTTTQLDIRLAFFLIFTLVLIAEKVGAENILGAFLAGIVMKLLQPSQATRDKLTSIGYGFFIPIFFITTGAKLNLRTLLADRDSLALIPILFICFILAKAIPVILFRQRFTIKNAIAGSFLATTTITLVLPTLQVAQNLNVITSQQAGAFILAAVLTCVISPIIFNKLYQPEKADLVKTRVTFIGANILTIPVAQRLSKGWYQIRMLTDQVKNYRTYNSEAHNVILLNNLAENSLQQANAFDTDILVLGHFDHEVNVRLAKAAVRHGVPRIIARFESRDVADDRYDVLAAQGVEIYNSFDINISMLRKTIESPSTLKLLTDKDAGLYEVTVRNRRFANRELKSLPFIESITISRIYRNGQFIPPHGDTFIEQNDHLIFTGDKTAVPRIRRLLSIRN</sequence>
<dbReference type="PATRIC" id="fig|1423796.3.peg.1672"/>
<feature type="transmembrane region" description="Helical" evidence="9">
    <location>
        <begin position="301"/>
        <end position="322"/>
    </location>
</feature>
<dbReference type="STRING" id="1423796.FC24_GL001645"/>
<evidence type="ECO:0000313" key="11">
    <source>
        <dbReference type="EMBL" id="KRM97197.1"/>
    </source>
</evidence>
<dbReference type="GO" id="GO:0016020">
    <property type="term" value="C:membrane"/>
    <property type="evidence" value="ECO:0007669"/>
    <property type="project" value="UniProtKB-SubCell"/>
</dbReference>
<feature type="transmembrane region" description="Helical" evidence="9">
    <location>
        <begin position="186"/>
        <end position="205"/>
    </location>
</feature>
<dbReference type="PANTHER" id="PTHR43562:SF1">
    <property type="entry name" value="NA(+)_H(+) ANTIPORTER YJBQ-RELATED"/>
    <property type="match status" value="1"/>
</dbReference>
<dbReference type="InterPro" id="IPR003148">
    <property type="entry name" value="RCK_N"/>
</dbReference>
<keyword evidence="7" id="KW-0406">Ion transport</keyword>
<evidence type="ECO:0000256" key="6">
    <source>
        <dbReference type="ARBA" id="ARBA00022989"/>
    </source>
</evidence>
<evidence type="ECO:0000256" key="3">
    <source>
        <dbReference type="ARBA" id="ARBA00022448"/>
    </source>
</evidence>
<protein>
    <submittedName>
        <fullName evidence="11">Na(+) H(+) antiporter</fullName>
    </submittedName>
</protein>
<evidence type="ECO:0000256" key="2">
    <source>
        <dbReference type="ARBA" id="ARBA00005551"/>
    </source>
</evidence>
<dbReference type="RefSeq" id="WP_057874189.1">
    <property type="nucleotide sequence ID" value="NZ_AYYI01000044.1"/>
</dbReference>
<feature type="transmembrane region" description="Helical" evidence="9">
    <location>
        <begin position="363"/>
        <end position="381"/>
    </location>
</feature>
<dbReference type="Gene3D" id="3.30.70.1450">
    <property type="entry name" value="Regulator of K+ conductance, C-terminal domain"/>
    <property type="match status" value="1"/>
</dbReference>
<dbReference type="AlphaFoldDB" id="A0A0R2CZF4"/>
<comment type="subcellular location">
    <subcellularLocation>
        <location evidence="1">Membrane</location>
        <topology evidence="1">Multi-pass membrane protein</topology>
    </subcellularLocation>
</comment>
<evidence type="ECO:0000256" key="7">
    <source>
        <dbReference type="ARBA" id="ARBA00023065"/>
    </source>
</evidence>
<dbReference type="GO" id="GO:0015297">
    <property type="term" value="F:antiporter activity"/>
    <property type="evidence" value="ECO:0007669"/>
    <property type="project" value="UniProtKB-KW"/>
</dbReference>
<dbReference type="InterPro" id="IPR036291">
    <property type="entry name" value="NAD(P)-bd_dom_sf"/>
</dbReference>
<keyword evidence="12" id="KW-1185">Reference proteome</keyword>
<feature type="transmembrane region" description="Helical" evidence="9">
    <location>
        <begin position="272"/>
        <end position="289"/>
    </location>
</feature>
<dbReference type="InterPro" id="IPR036721">
    <property type="entry name" value="RCK_C_sf"/>
</dbReference>
<dbReference type="Pfam" id="PF02254">
    <property type="entry name" value="TrkA_N"/>
    <property type="match status" value="1"/>
</dbReference>
<keyword evidence="3" id="KW-0813">Transport</keyword>
<feature type="domain" description="RCK C-terminal" evidence="10">
    <location>
        <begin position="529"/>
        <end position="610"/>
    </location>
</feature>
<gene>
    <name evidence="11" type="ORF">FC24_GL001645</name>
</gene>
<feature type="transmembrane region" description="Helical" evidence="9">
    <location>
        <begin position="57"/>
        <end position="79"/>
    </location>
</feature>
<accession>A0A0R2CZF4</accession>
<feature type="transmembrane region" description="Helical" evidence="9">
    <location>
        <begin position="126"/>
        <end position="146"/>
    </location>
</feature>
<evidence type="ECO:0000256" key="9">
    <source>
        <dbReference type="SAM" id="Phobius"/>
    </source>
</evidence>
<dbReference type="Gene3D" id="3.40.50.720">
    <property type="entry name" value="NAD(P)-binding Rossmann-like Domain"/>
    <property type="match status" value="1"/>
</dbReference>
<proteinExistence type="inferred from homology"/>
<comment type="similarity">
    <text evidence="2">Belongs to the monovalent cation:proton antiporter 2 (CPA2) transporter (TC 2.A.37) family.</text>
</comment>
<dbReference type="GO" id="GO:0006813">
    <property type="term" value="P:potassium ion transport"/>
    <property type="evidence" value="ECO:0007669"/>
    <property type="project" value="InterPro"/>
</dbReference>
<dbReference type="PANTHER" id="PTHR43562">
    <property type="entry name" value="NAPA-TYPE SODIUM/HYDROGEN ANTIPORTER"/>
    <property type="match status" value="1"/>
</dbReference>
<feature type="transmembrane region" description="Helical" evidence="9">
    <location>
        <begin position="226"/>
        <end position="252"/>
    </location>
</feature>
<organism evidence="11 12">
    <name type="scientific">Loigolactobacillus rennini DSM 20253</name>
    <dbReference type="NCBI Taxonomy" id="1423796"/>
    <lineage>
        <taxon>Bacteria</taxon>
        <taxon>Bacillati</taxon>
        <taxon>Bacillota</taxon>
        <taxon>Bacilli</taxon>
        <taxon>Lactobacillales</taxon>
        <taxon>Lactobacillaceae</taxon>
        <taxon>Loigolactobacillus</taxon>
    </lineage>
</organism>
<feature type="transmembrane region" description="Helical" evidence="9">
    <location>
        <begin position="328"/>
        <end position="351"/>
    </location>
</feature>
<name>A0A0R2CZF4_9LACO</name>
<evidence type="ECO:0000259" key="10">
    <source>
        <dbReference type="PROSITE" id="PS51202"/>
    </source>
</evidence>
<dbReference type="Pfam" id="PF02080">
    <property type="entry name" value="TrkA_C"/>
    <property type="match status" value="1"/>
</dbReference>
<keyword evidence="5 9" id="KW-0812">Transmembrane</keyword>
<dbReference type="InterPro" id="IPR006037">
    <property type="entry name" value="RCK_C"/>
</dbReference>
<dbReference type="InterPro" id="IPR038770">
    <property type="entry name" value="Na+/solute_symporter_sf"/>
</dbReference>
<feature type="transmembrane region" description="Helical" evidence="9">
    <location>
        <begin position="158"/>
        <end position="180"/>
    </location>
</feature>
<evidence type="ECO:0000256" key="5">
    <source>
        <dbReference type="ARBA" id="ARBA00022692"/>
    </source>
</evidence>
<dbReference type="Pfam" id="PF00999">
    <property type="entry name" value="Na_H_Exchanger"/>
    <property type="match status" value="1"/>
</dbReference>
<evidence type="ECO:0000256" key="4">
    <source>
        <dbReference type="ARBA" id="ARBA00022449"/>
    </source>
</evidence>
<keyword evidence="6 9" id="KW-1133">Transmembrane helix</keyword>
<dbReference type="Gene3D" id="1.20.1530.20">
    <property type="match status" value="1"/>
</dbReference>
<dbReference type="Proteomes" id="UP000051638">
    <property type="component" value="Unassembled WGS sequence"/>
</dbReference>
<dbReference type="GO" id="GO:1902600">
    <property type="term" value="P:proton transmembrane transport"/>
    <property type="evidence" value="ECO:0007669"/>
    <property type="project" value="InterPro"/>
</dbReference>
<dbReference type="PROSITE" id="PS51202">
    <property type="entry name" value="RCK_C"/>
    <property type="match status" value="1"/>
</dbReference>
<evidence type="ECO:0000256" key="8">
    <source>
        <dbReference type="ARBA" id="ARBA00023136"/>
    </source>
</evidence>
<dbReference type="GO" id="GO:0008324">
    <property type="term" value="F:monoatomic cation transmembrane transporter activity"/>
    <property type="evidence" value="ECO:0007669"/>
    <property type="project" value="InterPro"/>
</dbReference>
<comment type="caution">
    <text evidence="11">The sequence shown here is derived from an EMBL/GenBank/DDBJ whole genome shotgun (WGS) entry which is preliminary data.</text>
</comment>
<dbReference type="InterPro" id="IPR006153">
    <property type="entry name" value="Cation/H_exchanger_TM"/>
</dbReference>
<keyword evidence="8 9" id="KW-0472">Membrane</keyword>
<reference evidence="11 12" key="1">
    <citation type="journal article" date="2015" name="Genome Announc.">
        <title>Expanding the biotechnology potential of lactobacilli through comparative genomics of 213 strains and associated genera.</title>
        <authorList>
            <person name="Sun Z."/>
            <person name="Harris H.M."/>
            <person name="McCann A."/>
            <person name="Guo C."/>
            <person name="Argimon S."/>
            <person name="Zhang W."/>
            <person name="Yang X."/>
            <person name="Jeffery I.B."/>
            <person name="Cooney J.C."/>
            <person name="Kagawa T.F."/>
            <person name="Liu W."/>
            <person name="Song Y."/>
            <person name="Salvetti E."/>
            <person name="Wrobel A."/>
            <person name="Rasinkangas P."/>
            <person name="Parkhill J."/>
            <person name="Rea M.C."/>
            <person name="O'Sullivan O."/>
            <person name="Ritari J."/>
            <person name="Douillard F.P."/>
            <person name="Paul Ross R."/>
            <person name="Yang R."/>
            <person name="Briner A.E."/>
            <person name="Felis G.E."/>
            <person name="de Vos W.M."/>
            <person name="Barrangou R."/>
            <person name="Klaenhammer T.R."/>
            <person name="Caufield P.W."/>
            <person name="Cui Y."/>
            <person name="Zhang H."/>
            <person name="O'Toole P.W."/>
        </authorList>
    </citation>
    <scope>NUCLEOTIDE SEQUENCE [LARGE SCALE GENOMIC DNA]</scope>
    <source>
        <strain evidence="11 12">DSM 20253</strain>
    </source>
</reference>
<dbReference type="SUPFAM" id="SSF51735">
    <property type="entry name" value="NAD(P)-binding Rossmann-fold domains"/>
    <property type="match status" value="1"/>
</dbReference>